<feature type="signal peptide" evidence="1">
    <location>
        <begin position="1"/>
        <end position="26"/>
    </location>
</feature>
<gene>
    <name evidence="2" type="ORF">E5351_08905</name>
</gene>
<evidence type="ECO:0000256" key="1">
    <source>
        <dbReference type="SAM" id="SignalP"/>
    </source>
</evidence>
<evidence type="ECO:0008006" key="4">
    <source>
        <dbReference type="Google" id="ProtNLM"/>
    </source>
</evidence>
<dbReference type="EMBL" id="SRYV01000018">
    <property type="protein sequence ID" value="TGY11537.1"/>
    <property type="molecule type" value="Genomic_DNA"/>
</dbReference>
<dbReference type="Proteomes" id="UP000309117">
    <property type="component" value="Unassembled WGS sequence"/>
</dbReference>
<reference evidence="2 3" key="1">
    <citation type="submission" date="2019-04" db="EMBL/GenBank/DDBJ databases">
        <title>Microbes associate with the intestines of laboratory mice.</title>
        <authorList>
            <person name="Navarre W."/>
            <person name="Wong E."/>
            <person name="Huang K."/>
            <person name="Tropini C."/>
            <person name="Ng K."/>
            <person name="Yu B."/>
        </authorList>
    </citation>
    <scope>NUCLEOTIDE SEQUENCE [LARGE SCALE GENOMIC DNA]</scope>
    <source>
        <strain evidence="2 3">NM61_E11</strain>
    </source>
</reference>
<comment type="caution">
    <text evidence="2">The sequence shown here is derived from an EMBL/GenBank/DDBJ whole genome shotgun (WGS) entry which is preliminary data.</text>
</comment>
<feature type="chain" id="PRO_5020479797" description="Surface layer protein A domain-containing protein" evidence="1">
    <location>
        <begin position="27"/>
        <end position="114"/>
    </location>
</feature>
<proteinExistence type="predicted"/>
<organism evidence="2 3">
    <name type="scientific">Lactobacillus intestinalis</name>
    <dbReference type="NCBI Taxonomy" id="151781"/>
    <lineage>
        <taxon>Bacteria</taxon>
        <taxon>Bacillati</taxon>
        <taxon>Bacillota</taxon>
        <taxon>Bacilli</taxon>
        <taxon>Lactobacillales</taxon>
        <taxon>Lactobacillaceae</taxon>
        <taxon>Lactobacillus</taxon>
    </lineage>
</organism>
<sequence length="114" mass="12155">MKKLVKVVSGLVLAISFLGVGSTVSAATFTAPKLGVAEVAPTDPAIKKGEKIFVTVKDTKKQTVAVYNKDAKKTSKTVKMGSTFTAKDVKKVNGKKIVKVSSDKWLNTKDVVKD</sequence>
<dbReference type="RefSeq" id="WP_135960705.1">
    <property type="nucleotide sequence ID" value="NZ_AQFR02000001.1"/>
</dbReference>
<evidence type="ECO:0000313" key="3">
    <source>
        <dbReference type="Proteomes" id="UP000309117"/>
    </source>
</evidence>
<evidence type="ECO:0000313" key="2">
    <source>
        <dbReference type="EMBL" id="TGY11537.1"/>
    </source>
</evidence>
<accession>A0A4S2BB00</accession>
<keyword evidence="1" id="KW-0732">Signal</keyword>
<protein>
    <recommendedName>
        <fullName evidence="4">Surface layer protein A domain-containing protein</fullName>
    </recommendedName>
</protein>
<dbReference type="AlphaFoldDB" id="A0A4S2BB00"/>
<name>A0A4S2BB00_9LACO</name>